<organism evidence="3 4">
    <name type="scientific">Neobacillus notoginsengisoli</name>
    <dbReference type="NCBI Taxonomy" id="1578198"/>
    <lineage>
        <taxon>Bacteria</taxon>
        <taxon>Bacillati</taxon>
        <taxon>Bacillota</taxon>
        <taxon>Bacilli</taxon>
        <taxon>Bacillales</taxon>
        <taxon>Bacillaceae</taxon>
        <taxon>Neobacillus</taxon>
    </lineage>
</organism>
<evidence type="ECO:0000313" key="3">
    <source>
        <dbReference type="EMBL" id="RHW31504.1"/>
    </source>
</evidence>
<dbReference type="Pfam" id="PF05065">
    <property type="entry name" value="Phage_capsid"/>
    <property type="match status" value="1"/>
</dbReference>
<dbReference type="EMBL" id="QWEG01000022">
    <property type="protein sequence ID" value="RHW31504.1"/>
    <property type="molecule type" value="Genomic_DNA"/>
</dbReference>
<sequence>MKFFGRFHSQNTNFLRRLNKMTKQTIDTRSIINSHFRGKELPGEIRNLLTTDDKNILLPEDLRSDIERAKKHNKSMSQYVDVISVSARSGIYSTEDEANHEELHLIDSDFDGPEINEQALKMKGVRWEIEKYGSFTPISESLYRDTAFDLLKFFENAHAEKATKTENKLIFKTIRTSLTPKQLGSVVDLKTSLNMDLNPALENEVLIVTNQDGLEQFNHLTADGDPVKYLQVENEGPKRFFDIYRLEVYSNDDLPSKEGKAPFIYGSFKRTVKLFSYPEVRVLLAKNPFGLERPFHVFRGVEELDVKIIPKTTQLIYAEIPLKGGN</sequence>
<protein>
    <submittedName>
        <fullName evidence="3">Phage major capsid protein</fullName>
    </submittedName>
</protein>
<reference evidence="3 4" key="1">
    <citation type="journal article" date="2017" name="Int. J. Syst. Evol. Microbiol.">
        <title>Bacillus notoginsengisoli sp. nov., a novel bacterium isolated from the rhizosphere of Panax notoginseng.</title>
        <authorList>
            <person name="Zhang M.Y."/>
            <person name="Cheng J."/>
            <person name="Cai Y."/>
            <person name="Zhang T.Y."/>
            <person name="Wu Y.Y."/>
            <person name="Manikprabhu D."/>
            <person name="Li W.J."/>
            <person name="Zhang Y.X."/>
        </authorList>
    </citation>
    <scope>NUCLEOTIDE SEQUENCE [LARGE SCALE GENOMIC DNA]</scope>
    <source>
        <strain evidence="3 4">JCM 30743</strain>
    </source>
</reference>
<keyword evidence="4" id="KW-1185">Reference proteome</keyword>
<evidence type="ECO:0000259" key="2">
    <source>
        <dbReference type="Pfam" id="PF05065"/>
    </source>
</evidence>
<feature type="domain" description="Phage capsid-like C-terminal" evidence="2">
    <location>
        <begin position="56"/>
        <end position="309"/>
    </location>
</feature>
<comment type="subcellular location">
    <subcellularLocation>
        <location evidence="1">Virion</location>
    </subcellularLocation>
</comment>
<gene>
    <name evidence="3" type="ORF">D1B31_22115</name>
</gene>
<dbReference type="Proteomes" id="UP000284416">
    <property type="component" value="Unassembled WGS sequence"/>
</dbReference>
<comment type="caution">
    <text evidence="3">The sequence shown here is derived from an EMBL/GenBank/DDBJ whole genome shotgun (WGS) entry which is preliminary data.</text>
</comment>
<proteinExistence type="predicted"/>
<evidence type="ECO:0000256" key="1">
    <source>
        <dbReference type="ARBA" id="ARBA00004328"/>
    </source>
</evidence>
<evidence type="ECO:0000313" key="4">
    <source>
        <dbReference type="Proteomes" id="UP000284416"/>
    </source>
</evidence>
<dbReference type="InterPro" id="IPR054612">
    <property type="entry name" value="Phage_capsid-like_C"/>
</dbReference>
<dbReference type="NCBIfam" id="TIGR01554">
    <property type="entry name" value="major_cap_HK97"/>
    <property type="match status" value="1"/>
</dbReference>
<dbReference type="SUPFAM" id="SSF56563">
    <property type="entry name" value="Major capsid protein gp5"/>
    <property type="match status" value="1"/>
</dbReference>
<accession>A0A417YFG6</accession>
<name>A0A417YFG6_9BACI</name>
<dbReference type="AlphaFoldDB" id="A0A417YFG6"/>
<dbReference type="InterPro" id="IPR024455">
    <property type="entry name" value="Phage_capsid"/>
</dbReference>